<evidence type="ECO:0000256" key="1">
    <source>
        <dbReference type="ARBA" id="ARBA00006484"/>
    </source>
</evidence>
<evidence type="ECO:0008006" key="6">
    <source>
        <dbReference type="Google" id="ProtNLM"/>
    </source>
</evidence>
<keyword evidence="3" id="KW-0560">Oxidoreductase</keyword>
<keyword evidence="2" id="KW-0521">NADP</keyword>
<dbReference type="Ensembl" id="ENSSSCT00000058808.2">
    <property type="protein sequence ID" value="ENSSSCP00000058787.2"/>
    <property type="gene ID" value="ENSSSCG00000035405.2"/>
</dbReference>
<evidence type="ECO:0000256" key="2">
    <source>
        <dbReference type="ARBA" id="ARBA00022857"/>
    </source>
</evidence>
<name>A0A287BRI4_PIG</name>
<dbReference type="Pfam" id="PF00106">
    <property type="entry name" value="adh_short"/>
    <property type="match status" value="1"/>
</dbReference>
<evidence type="ECO:0000313" key="5">
    <source>
        <dbReference type="Proteomes" id="UP000008227"/>
    </source>
</evidence>
<protein>
    <recommendedName>
        <fullName evidence="6">Carbonyl reductase 1</fullName>
    </recommendedName>
</protein>
<organism evidence="4 5">
    <name type="scientific">Sus scrofa</name>
    <name type="common">Pig</name>
    <dbReference type="NCBI Taxonomy" id="9823"/>
    <lineage>
        <taxon>Eukaryota</taxon>
        <taxon>Metazoa</taxon>
        <taxon>Chordata</taxon>
        <taxon>Craniata</taxon>
        <taxon>Vertebrata</taxon>
        <taxon>Euteleostomi</taxon>
        <taxon>Mammalia</taxon>
        <taxon>Eutheria</taxon>
        <taxon>Laurasiatheria</taxon>
        <taxon>Artiodactyla</taxon>
        <taxon>Suina</taxon>
        <taxon>Suidae</taxon>
        <taxon>Sus</taxon>
    </lineage>
</organism>
<dbReference type="PANTHER" id="PTHR43963">
    <property type="entry name" value="CARBONYL REDUCTASE 1-RELATED"/>
    <property type="match status" value="1"/>
</dbReference>
<dbReference type="PANTHER" id="PTHR43963:SF2">
    <property type="entry name" value="CARBONYL REDUCTASE [NADPH] 1"/>
    <property type="match status" value="1"/>
</dbReference>
<proteinExistence type="inferred from homology"/>
<reference evidence="5" key="1">
    <citation type="submission" date="2009-11" db="EMBL/GenBank/DDBJ databases">
        <authorList>
            <consortium name="Porcine genome sequencing project"/>
        </authorList>
    </citation>
    <scope>NUCLEOTIDE SEQUENCE [LARGE SCALE GENOMIC DNA]</scope>
    <source>
        <strain evidence="5">Duroc</strain>
    </source>
</reference>
<keyword evidence="5" id="KW-1185">Reference proteome</keyword>
<dbReference type="InterPro" id="IPR002347">
    <property type="entry name" value="SDR_fam"/>
</dbReference>
<evidence type="ECO:0000313" key="4">
    <source>
        <dbReference type="Ensembl" id="ENSSSCP00000058787.2"/>
    </source>
</evidence>
<sequence length="214" mass="23432">MSSHTLLALVTGANKPIGFAIVRDLCRQFAGDVVLTARDVARGQAAVKQLPAKDLQSIRALCDFLHREYGGLDMLVNNVAIAFQLEDPTLFHIQAELTMKTNFLGTRDVCTELLPLIKPQGESDWIPSSSAVSPPGQVSWGHRSLYTIKVQLLFIPLAVSSLLFQSQCSYERHLPSSVPLTRGVYLGVSSRPSLPTSHSHSDLVRCFTLLVGFC</sequence>
<dbReference type="AlphaFoldDB" id="A0A287BRI4"/>
<dbReference type="InterPro" id="IPR036291">
    <property type="entry name" value="NAD(P)-bd_dom_sf"/>
</dbReference>
<dbReference type="Gene3D" id="3.40.50.720">
    <property type="entry name" value="NAD(P)-binding Rossmann-like Domain"/>
    <property type="match status" value="1"/>
</dbReference>
<reference evidence="4" key="3">
    <citation type="submission" date="2025-08" db="UniProtKB">
        <authorList>
            <consortium name="Ensembl"/>
        </authorList>
    </citation>
    <scope>IDENTIFICATION</scope>
</reference>
<reference evidence="4" key="2">
    <citation type="journal article" date="2020" name="Gigascience">
        <title>An improved pig reference genome sequence to enable pig genetics and genomics research.</title>
        <authorList>
            <person name="Warr A."/>
            <person name="Affara N."/>
            <person name="Aken B."/>
            <person name="Beiki H."/>
            <person name="Bickhart D.M."/>
            <person name="Billis K."/>
            <person name="Chow W."/>
            <person name="Eory L."/>
            <person name="Finlayson H.A."/>
            <person name="Flicek P."/>
            <person name="Giron C.G."/>
            <person name="Griffin D.K."/>
            <person name="Hall R."/>
            <person name="Hannum G."/>
            <person name="Hourlier T."/>
            <person name="Howe K."/>
            <person name="Hume D.A."/>
            <person name="Izuogu O."/>
            <person name="Kim K."/>
            <person name="Koren S."/>
            <person name="Liu H."/>
            <person name="Manchanda N."/>
            <person name="Martin F.J."/>
            <person name="Nonneman D.J."/>
            <person name="O'Connor R.E."/>
            <person name="Phillippy A.M."/>
            <person name="Rohrer G.A."/>
            <person name="Rosen B.D."/>
            <person name="Rund L.A."/>
            <person name="Sargent C.A."/>
            <person name="Schook L.B."/>
            <person name="Schroeder S.G."/>
            <person name="Schwartz A.S."/>
            <person name="Skinner B.M."/>
            <person name="Talbot R."/>
            <person name="Tseng E."/>
            <person name="Tuggle C.K."/>
            <person name="Watson M."/>
            <person name="Smith T.P.L."/>
            <person name="Archibald A.L."/>
        </authorList>
    </citation>
    <scope>NUCLEOTIDE SEQUENCE [LARGE SCALE GENOMIC DNA]</scope>
    <source>
        <strain evidence="4">Duroc</strain>
    </source>
</reference>
<dbReference type="InParanoid" id="A0A287BRI4"/>
<dbReference type="GeneTree" id="ENSGT00510000046499"/>
<dbReference type="PRINTS" id="PR00081">
    <property type="entry name" value="GDHRDH"/>
</dbReference>
<comment type="similarity">
    <text evidence="1">Belongs to the short-chain dehydrogenases/reductases (SDR) family.</text>
</comment>
<reference evidence="4" key="4">
    <citation type="submission" date="2025-09" db="UniProtKB">
        <authorList>
            <consortium name="Ensembl"/>
        </authorList>
    </citation>
    <scope>IDENTIFICATION</scope>
</reference>
<accession>A0A287BRI4</accession>
<dbReference type="SUPFAM" id="SSF51735">
    <property type="entry name" value="NAD(P)-binding Rossmann-fold domains"/>
    <property type="match status" value="1"/>
</dbReference>
<dbReference type="SMR" id="A0A287BRI4"/>
<dbReference type="STRING" id="9823.ENSSSCP00000058787"/>
<dbReference type="Proteomes" id="UP000008227">
    <property type="component" value="Chromosome 13"/>
</dbReference>
<evidence type="ECO:0000256" key="3">
    <source>
        <dbReference type="ARBA" id="ARBA00023002"/>
    </source>
</evidence>
<dbReference type="GO" id="GO:0004090">
    <property type="term" value="F:carbonyl reductase (NADPH) activity"/>
    <property type="evidence" value="ECO:0000318"/>
    <property type="project" value="GO_Central"/>
</dbReference>